<sequence>MHSIAQLRRPSDVDYDQAEVCRLALALGTRDELHRRGGVCPYRLHGADFPGFSGARTPLRSSHTRRRERPVASIAAEPRLVGRVFGTSAGGLSQCESRSRPRRRRSVCVCVGTAENRRAVFHSRESQCQRLDFAPPDWAACRGAVEADSQRSP</sequence>
<protein>
    <submittedName>
        <fullName evidence="1">Uncharacterized protein</fullName>
    </submittedName>
</protein>
<keyword evidence="2" id="KW-1185">Reference proteome</keyword>
<name>A0ACC2Q092_9HYME</name>
<evidence type="ECO:0000313" key="2">
    <source>
        <dbReference type="Proteomes" id="UP001239111"/>
    </source>
</evidence>
<reference evidence="1" key="1">
    <citation type="submission" date="2023-04" db="EMBL/GenBank/DDBJ databases">
        <title>A chromosome-level genome assembly of the parasitoid wasp Eretmocerus hayati.</title>
        <authorList>
            <person name="Zhong Y."/>
            <person name="Liu S."/>
            <person name="Liu Y."/>
        </authorList>
    </citation>
    <scope>NUCLEOTIDE SEQUENCE</scope>
    <source>
        <strain evidence="1">ZJU_SS_LIU_2023</strain>
    </source>
</reference>
<gene>
    <name evidence="1" type="ORF">QAD02_024401</name>
</gene>
<dbReference type="EMBL" id="CM056741">
    <property type="protein sequence ID" value="KAJ8688606.1"/>
    <property type="molecule type" value="Genomic_DNA"/>
</dbReference>
<evidence type="ECO:0000313" key="1">
    <source>
        <dbReference type="EMBL" id="KAJ8688606.1"/>
    </source>
</evidence>
<dbReference type="Proteomes" id="UP001239111">
    <property type="component" value="Chromosome 1"/>
</dbReference>
<organism evidence="1 2">
    <name type="scientific">Eretmocerus hayati</name>
    <dbReference type="NCBI Taxonomy" id="131215"/>
    <lineage>
        <taxon>Eukaryota</taxon>
        <taxon>Metazoa</taxon>
        <taxon>Ecdysozoa</taxon>
        <taxon>Arthropoda</taxon>
        <taxon>Hexapoda</taxon>
        <taxon>Insecta</taxon>
        <taxon>Pterygota</taxon>
        <taxon>Neoptera</taxon>
        <taxon>Endopterygota</taxon>
        <taxon>Hymenoptera</taxon>
        <taxon>Apocrita</taxon>
        <taxon>Proctotrupomorpha</taxon>
        <taxon>Chalcidoidea</taxon>
        <taxon>Aphelinidae</taxon>
        <taxon>Aphelininae</taxon>
        <taxon>Eretmocerus</taxon>
    </lineage>
</organism>
<comment type="caution">
    <text evidence="1">The sequence shown here is derived from an EMBL/GenBank/DDBJ whole genome shotgun (WGS) entry which is preliminary data.</text>
</comment>
<proteinExistence type="predicted"/>
<accession>A0ACC2Q092</accession>